<comment type="caution">
    <text evidence="1">The sequence shown here is derived from an EMBL/GenBank/DDBJ whole genome shotgun (WGS) entry which is preliminary data.</text>
</comment>
<dbReference type="HOGENOM" id="CLU_2411537_0_0_6"/>
<evidence type="ECO:0000313" key="1">
    <source>
        <dbReference type="EMBL" id="EFE95095.1"/>
    </source>
</evidence>
<gene>
    <name evidence="1" type="ORF">HMPREF0758_3149</name>
</gene>
<accession>D4E4P9</accession>
<dbReference type="EMBL" id="ADBY01000049">
    <property type="protein sequence ID" value="EFE95095.1"/>
    <property type="molecule type" value="Genomic_DNA"/>
</dbReference>
<dbReference type="Proteomes" id="UP000005723">
    <property type="component" value="Unassembled WGS sequence"/>
</dbReference>
<keyword evidence="2" id="KW-1185">Reference proteome</keyword>
<dbReference type="RefSeq" id="WP_004961343.1">
    <property type="nucleotide sequence ID" value="NZ_GG753567.1"/>
</dbReference>
<evidence type="ECO:0000313" key="2">
    <source>
        <dbReference type="Proteomes" id="UP000005723"/>
    </source>
</evidence>
<proteinExistence type="predicted"/>
<organism evidence="1 2">
    <name type="scientific">Serratia odorifera DSM 4582</name>
    <dbReference type="NCBI Taxonomy" id="667129"/>
    <lineage>
        <taxon>Bacteria</taxon>
        <taxon>Pseudomonadati</taxon>
        <taxon>Pseudomonadota</taxon>
        <taxon>Gammaproteobacteria</taxon>
        <taxon>Enterobacterales</taxon>
        <taxon>Yersiniaceae</taxon>
        <taxon>Serratia</taxon>
    </lineage>
</organism>
<sequence>MDNAILMYTSKGDYAIIKVNNTYVINVLFPNFYPNSHFDVSKSFLLDISRLVENKEFTKTKELAESIRKDYEKYKAYEIRPVITTKKRDAFN</sequence>
<name>D4E4P9_SEROD</name>
<dbReference type="OrthoDB" id="6638423at2"/>
<reference evidence="1 2" key="1">
    <citation type="submission" date="2010-01" db="EMBL/GenBank/DDBJ databases">
        <authorList>
            <person name="Muzny D."/>
            <person name="Qin X."/>
            <person name="Deng J."/>
            <person name="Jiang H."/>
            <person name="Liu Y."/>
            <person name="Qu J."/>
            <person name="Song X.-Z."/>
            <person name="Zhang L."/>
            <person name="Thornton R."/>
            <person name="Coyle M."/>
            <person name="Francisco L."/>
            <person name="Jackson L."/>
            <person name="Javaid M."/>
            <person name="Korchina V."/>
            <person name="Kovar C."/>
            <person name="Mata R."/>
            <person name="Mathew T."/>
            <person name="Ngo R."/>
            <person name="Nguyen L."/>
            <person name="Nguyen N."/>
            <person name="Okwuonu G."/>
            <person name="Ongeri F."/>
            <person name="Pham C."/>
            <person name="Simmons D."/>
            <person name="Wilczek-Boney K."/>
            <person name="Hale W."/>
            <person name="Jakkamsetti A."/>
            <person name="Pham P."/>
            <person name="Ruth R."/>
            <person name="San Lucas F."/>
            <person name="Warren J."/>
            <person name="Zhang J."/>
            <person name="Zhao Z."/>
            <person name="Zhou C."/>
            <person name="Zhu D."/>
            <person name="Lee S."/>
            <person name="Bess C."/>
            <person name="Blankenburg K."/>
            <person name="Forbes L."/>
            <person name="Fu Q."/>
            <person name="Gubbala S."/>
            <person name="Hirani K."/>
            <person name="Jayaseelan J.C."/>
            <person name="Lara F."/>
            <person name="Munidasa M."/>
            <person name="Palculict T."/>
            <person name="Patil S."/>
            <person name="Pu L.-L."/>
            <person name="Saada N."/>
            <person name="Tang L."/>
            <person name="Weissenberger G."/>
            <person name="Zhu Y."/>
            <person name="Hemphill L."/>
            <person name="Shang Y."/>
            <person name="Youmans B."/>
            <person name="Ayvaz T."/>
            <person name="Ross M."/>
            <person name="Santibanez J."/>
            <person name="Aqrawi P."/>
            <person name="Gross S."/>
            <person name="Joshi V."/>
            <person name="Fowler G."/>
            <person name="Nazareth L."/>
            <person name="Reid J."/>
            <person name="Worley K."/>
            <person name="Petrosino J."/>
            <person name="Highlander S."/>
            <person name="Gibbs R."/>
        </authorList>
    </citation>
    <scope>NUCLEOTIDE SEQUENCE [LARGE SCALE GENOMIC DNA]</scope>
    <source>
        <strain evidence="1 2">DSM 4582</strain>
    </source>
</reference>
<protein>
    <submittedName>
        <fullName evidence="1">Uncharacterized protein</fullName>
    </submittedName>
</protein>
<dbReference type="AlphaFoldDB" id="D4E4P9"/>